<evidence type="ECO:0000256" key="5">
    <source>
        <dbReference type="ARBA" id="ARBA00004692"/>
    </source>
</evidence>
<gene>
    <name evidence="18" type="ORF">ACFFHM_15850</name>
</gene>
<evidence type="ECO:0000256" key="6">
    <source>
        <dbReference type="ARBA" id="ARBA00005159"/>
    </source>
</evidence>
<comment type="function">
    <text evidence="4">Catalyzes ATP-dependent phosphorylation of adenosylcobinamide and addition of GMP to adenosylcobinamide phosphate.</text>
</comment>
<keyword evidence="19" id="KW-1185">Reference proteome</keyword>
<evidence type="ECO:0000256" key="4">
    <source>
        <dbReference type="ARBA" id="ARBA00003889"/>
    </source>
</evidence>
<evidence type="ECO:0000256" key="17">
    <source>
        <dbReference type="ARBA" id="ARBA00030571"/>
    </source>
</evidence>
<evidence type="ECO:0000256" key="14">
    <source>
        <dbReference type="ARBA" id="ARBA00022840"/>
    </source>
</evidence>
<dbReference type="Pfam" id="PF02283">
    <property type="entry name" value="CobU"/>
    <property type="match status" value="1"/>
</dbReference>
<evidence type="ECO:0000313" key="19">
    <source>
        <dbReference type="Proteomes" id="UP001589838"/>
    </source>
</evidence>
<dbReference type="InterPro" id="IPR003203">
    <property type="entry name" value="CobU/CobP"/>
</dbReference>
<dbReference type="PANTHER" id="PTHR34848:SF1">
    <property type="entry name" value="BIFUNCTIONAL ADENOSYLCOBALAMIN BIOSYNTHESIS PROTEIN COBU"/>
    <property type="match status" value="1"/>
</dbReference>
<dbReference type="Gene3D" id="3.40.50.300">
    <property type="entry name" value="P-loop containing nucleotide triphosphate hydrolases"/>
    <property type="match status" value="1"/>
</dbReference>
<keyword evidence="12" id="KW-0547">Nucleotide-binding</keyword>
<evidence type="ECO:0000256" key="12">
    <source>
        <dbReference type="ARBA" id="ARBA00022741"/>
    </source>
</evidence>
<reference evidence="18 19" key="1">
    <citation type="submission" date="2024-09" db="EMBL/GenBank/DDBJ databases">
        <authorList>
            <person name="Sun Q."/>
            <person name="Mori K."/>
        </authorList>
    </citation>
    <scope>NUCLEOTIDE SEQUENCE [LARGE SCALE GENOMIC DNA]</scope>
    <source>
        <strain evidence="18 19">NCAIM B.02610</strain>
    </source>
</reference>
<keyword evidence="18" id="KW-0548">Nucleotidyltransferase</keyword>
<evidence type="ECO:0000256" key="13">
    <source>
        <dbReference type="ARBA" id="ARBA00022777"/>
    </source>
</evidence>
<sequence length="127" mass="15108">MRERNPKCNWLSAYNRDALSEWEARWEKDSTLVLEGWENWVADELEQKENSHEIRRSMQSFFQLLKEEERKRANEIVLIMVEVGRGIVPLHKDERMLRDLAGWIAQDAAEVADEVHYVWNGLAKKLK</sequence>
<dbReference type="GO" id="GO:0016779">
    <property type="term" value="F:nucleotidyltransferase activity"/>
    <property type="evidence" value="ECO:0007669"/>
    <property type="project" value="UniProtKB-KW"/>
</dbReference>
<accession>A0ABV6KF18</accession>
<dbReference type="PANTHER" id="PTHR34848">
    <property type="match status" value="1"/>
</dbReference>
<evidence type="ECO:0000256" key="8">
    <source>
        <dbReference type="ARBA" id="ARBA00012016"/>
    </source>
</evidence>
<dbReference type="SUPFAM" id="SSF52540">
    <property type="entry name" value="P-loop containing nucleoside triphosphate hydrolases"/>
    <property type="match status" value="1"/>
</dbReference>
<evidence type="ECO:0000256" key="9">
    <source>
        <dbReference type="ARBA" id="ARBA00012523"/>
    </source>
</evidence>
<keyword evidence="11" id="KW-0808">Transferase</keyword>
<protein>
    <recommendedName>
        <fullName evidence="16">Adenosylcobinamide kinase</fullName>
        <ecNumber evidence="8">2.7.1.156</ecNumber>
        <ecNumber evidence="9">2.7.7.62</ecNumber>
    </recommendedName>
    <alternativeName>
        <fullName evidence="17">Adenosylcobinamide-phosphate guanylyltransferase</fullName>
    </alternativeName>
</protein>
<evidence type="ECO:0000256" key="7">
    <source>
        <dbReference type="ARBA" id="ARBA00007490"/>
    </source>
</evidence>
<evidence type="ECO:0000256" key="11">
    <source>
        <dbReference type="ARBA" id="ARBA00022679"/>
    </source>
</evidence>
<comment type="catalytic activity">
    <reaction evidence="1">
        <text>adenosylcob(III)inamide + ATP = adenosylcob(III)inamide phosphate + ADP + H(+)</text>
        <dbReference type="Rhea" id="RHEA:15769"/>
        <dbReference type="ChEBI" id="CHEBI:2480"/>
        <dbReference type="ChEBI" id="CHEBI:15378"/>
        <dbReference type="ChEBI" id="CHEBI:30616"/>
        <dbReference type="ChEBI" id="CHEBI:58502"/>
        <dbReference type="ChEBI" id="CHEBI:456216"/>
        <dbReference type="EC" id="2.7.1.156"/>
    </reaction>
</comment>
<dbReference type="RefSeq" id="WP_335964150.1">
    <property type="nucleotide sequence ID" value="NZ_JAXBLX010000087.1"/>
</dbReference>
<proteinExistence type="inferred from homology"/>
<name>A0ABV6KF18_9BACI</name>
<evidence type="ECO:0000256" key="2">
    <source>
        <dbReference type="ARBA" id="ARBA00000711"/>
    </source>
</evidence>
<dbReference type="InterPro" id="IPR027417">
    <property type="entry name" value="P-loop_NTPase"/>
</dbReference>
<organism evidence="18 19">
    <name type="scientific">Halalkalibacter kiskunsagensis</name>
    <dbReference type="NCBI Taxonomy" id="1548599"/>
    <lineage>
        <taxon>Bacteria</taxon>
        <taxon>Bacillati</taxon>
        <taxon>Bacillota</taxon>
        <taxon>Bacilli</taxon>
        <taxon>Bacillales</taxon>
        <taxon>Bacillaceae</taxon>
        <taxon>Halalkalibacter</taxon>
    </lineage>
</organism>
<comment type="pathway">
    <text evidence="5">Cofactor biosynthesis; adenosylcobalamin biosynthesis; adenosylcobalamin from cob(II)yrinate a,c-diamide: step 6/7.</text>
</comment>
<comment type="pathway">
    <text evidence="6">Cofactor biosynthesis; adenosylcobalamin biosynthesis; adenosylcobalamin from cob(II)yrinate a,c-diamide: step 5/7.</text>
</comment>
<keyword evidence="14" id="KW-0067">ATP-binding</keyword>
<evidence type="ECO:0000256" key="3">
    <source>
        <dbReference type="ARBA" id="ARBA00001522"/>
    </source>
</evidence>
<keyword evidence="10" id="KW-0169">Cobalamin biosynthesis</keyword>
<evidence type="ECO:0000256" key="15">
    <source>
        <dbReference type="ARBA" id="ARBA00023134"/>
    </source>
</evidence>
<comment type="catalytic activity">
    <reaction evidence="3">
        <text>adenosylcob(III)inamide + GTP = adenosylcob(III)inamide phosphate + GDP + H(+)</text>
        <dbReference type="Rhea" id="RHEA:15765"/>
        <dbReference type="ChEBI" id="CHEBI:2480"/>
        <dbReference type="ChEBI" id="CHEBI:15378"/>
        <dbReference type="ChEBI" id="CHEBI:37565"/>
        <dbReference type="ChEBI" id="CHEBI:58189"/>
        <dbReference type="ChEBI" id="CHEBI:58502"/>
        <dbReference type="EC" id="2.7.1.156"/>
    </reaction>
</comment>
<dbReference type="EC" id="2.7.7.62" evidence="9"/>
<keyword evidence="13 18" id="KW-0418">Kinase</keyword>
<comment type="similarity">
    <text evidence="7">Belongs to the CobU/CobP family.</text>
</comment>
<dbReference type="GO" id="GO:0016301">
    <property type="term" value="F:kinase activity"/>
    <property type="evidence" value="ECO:0007669"/>
    <property type="project" value="UniProtKB-KW"/>
</dbReference>
<dbReference type="EMBL" id="JBHLUX010000038">
    <property type="protein sequence ID" value="MFC0471926.1"/>
    <property type="molecule type" value="Genomic_DNA"/>
</dbReference>
<dbReference type="EC" id="2.7.1.156" evidence="8"/>
<evidence type="ECO:0000256" key="10">
    <source>
        <dbReference type="ARBA" id="ARBA00022573"/>
    </source>
</evidence>
<dbReference type="Proteomes" id="UP001589838">
    <property type="component" value="Unassembled WGS sequence"/>
</dbReference>
<keyword evidence="15" id="KW-0342">GTP-binding</keyword>
<comment type="catalytic activity">
    <reaction evidence="2">
        <text>adenosylcob(III)inamide phosphate + GTP + H(+) = adenosylcob(III)inamide-GDP + diphosphate</text>
        <dbReference type="Rhea" id="RHEA:22712"/>
        <dbReference type="ChEBI" id="CHEBI:15378"/>
        <dbReference type="ChEBI" id="CHEBI:33019"/>
        <dbReference type="ChEBI" id="CHEBI:37565"/>
        <dbReference type="ChEBI" id="CHEBI:58502"/>
        <dbReference type="ChEBI" id="CHEBI:60487"/>
        <dbReference type="EC" id="2.7.7.62"/>
    </reaction>
</comment>
<evidence type="ECO:0000256" key="1">
    <source>
        <dbReference type="ARBA" id="ARBA00000312"/>
    </source>
</evidence>
<comment type="caution">
    <text evidence="18">The sequence shown here is derived from an EMBL/GenBank/DDBJ whole genome shotgun (WGS) entry which is preliminary data.</text>
</comment>
<evidence type="ECO:0000313" key="18">
    <source>
        <dbReference type="EMBL" id="MFC0471926.1"/>
    </source>
</evidence>
<evidence type="ECO:0000256" key="16">
    <source>
        <dbReference type="ARBA" id="ARBA00029570"/>
    </source>
</evidence>